<evidence type="ECO:0000313" key="2">
    <source>
        <dbReference type="Proteomes" id="UP000010824"/>
    </source>
</evidence>
<proteinExistence type="predicted"/>
<reference evidence="1 2" key="2">
    <citation type="journal article" date="2014" name="Genome Announc.">
        <title>Complete Genome Sequence of Methanoregula formicica SMSPT, a Mesophilic Hydrogenotrophic Methanogen Isolated from a Methanogenic Upflow Anaerobic Sludge Blanket Reactor.</title>
        <authorList>
            <person name="Yamamoto K."/>
            <person name="Tamaki H."/>
            <person name="Cadillo-Quiroz H."/>
            <person name="Imachi H."/>
            <person name="Kyrpides N."/>
            <person name="Woyke T."/>
            <person name="Goodwin L."/>
            <person name="Zinder S.H."/>
            <person name="Kamagata Y."/>
            <person name="Liu W.T."/>
        </authorList>
    </citation>
    <scope>NUCLEOTIDE SEQUENCE [LARGE SCALE GENOMIC DNA]</scope>
    <source>
        <strain evidence="2">DSM 22288 / NBRC 105244 / SMSP</strain>
    </source>
</reference>
<keyword evidence="2" id="KW-1185">Reference proteome</keyword>
<protein>
    <submittedName>
        <fullName evidence="1">Uncharacterized protein</fullName>
    </submittedName>
</protein>
<gene>
    <name evidence="1" type="ordered locus">Metfor_1057</name>
</gene>
<organism evidence="1 2">
    <name type="scientific">Methanoregula formicica (strain DSM 22288 / NBRC 105244 / SMSP)</name>
    <dbReference type="NCBI Taxonomy" id="593750"/>
    <lineage>
        <taxon>Archaea</taxon>
        <taxon>Methanobacteriati</taxon>
        <taxon>Methanobacteriota</taxon>
        <taxon>Stenosarchaea group</taxon>
        <taxon>Methanomicrobia</taxon>
        <taxon>Methanomicrobiales</taxon>
        <taxon>Methanoregulaceae</taxon>
        <taxon>Methanoregula</taxon>
    </lineage>
</organism>
<dbReference type="InParanoid" id="L0HE99"/>
<dbReference type="RefSeq" id="WP_015285070.1">
    <property type="nucleotide sequence ID" value="NC_019943.1"/>
</dbReference>
<dbReference type="Proteomes" id="UP000010824">
    <property type="component" value="Chromosome"/>
</dbReference>
<sequence precursor="true">MRKPAVGSTGLLPLLLLILLLVPILLSAGCLSGTGEGGAPVTTATASPAATTESATVLVTLSAPTLPPAETAAVTTAGPEGSSTTAPAATWVVPTYGATGDPRIIILQFQKEYFNADLPDCGMRKFFPEAATDPNYGIAGRQGTLVAHSEEDILRFLETNAVTNVTTVEAGRRITDYIEPATLGGPACSGMISTPTWNFVLINATIIGRNALPAEYAIGFNVRSKGVVVAQIRADRNLTLDTPALFALYVPLKTAEMERFDSVEMVFARKG</sequence>
<evidence type="ECO:0000313" key="1">
    <source>
        <dbReference type="EMBL" id="AGB02106.1"/>
    </source>
</evidence>
<dbReference type="GeneID" id="14310370"/>
<reference evidence="2" key="1">
    <citation type="submission" date="2011-12" db="EMBL/GenBank/DDBJ databases">
        <title>Complete sequence of Methanoregula formicicum SMSP.</title>
        <authorList>
            <person name="Lucas S."/>
            <person name="Han J."/>
            <person name="Lapidus A."/>
            <person name="Cheng J.-F."/>
            <person name="Goodwin L."/>
            <person name="Pitluck S."/>
            <person name="Peters L."/>
            <person name="Ovchinnikova G."/>
            <person name="Teshima H."/>
            <person name="Detter J.C."/>
            <person name="Han C."/>
            <person name="Tapia R."/>
            <person name="Land M."/>
            <person name="Hauser L."/>
            <person name="Kyrpides N."/>
            <person name="Ivanova N."/>
            <person name="Pagani I."/>
            <person name="Imachi H."/>
            <person name="Tamaki H."/>
            <person name="Sekiguchi Y."/>
            <person name="Kamagata Y."/>
            <person name="Cadillo-Quiroz H."/>
            <person name="Zinder S."/>
            <person name="Liu W.-T."/>
            <person name="Woyke T."/>
        </authorList>
    </citation>
    <scope>NUCLEOTIDE SEQUENCE [LARGE SCALE GENOMIC DNA]</scope>
    <source>
        <strain evidence="2">DSM 22288 / NBRC 105244 / SMSP</strain>
    </source>
</reference>
<dbReference type="KEGG" id="mfo:Metfor_1057"/>
<name>L0HE99_METFS</name>
<dbReference type="PROSITE" id="PS51257">
    <property type="entry name" value="PROKAR_LIPOPROTEIN"/>
    <property type="match status" value="1"/>
</dbReference>
<dbReference type="HOGENOM" id="CLU_1025310_0_0_2"/>
<dbReference type="EMBL" id="CP003167">
    <property type="protein sequence ID" value="AGB02106.1"/>
    <property type="molecule type" value="Genomic_DNA"/>
</dbReference>
<dbReference type="AlphaFoldDB" id="L0HE99"/>
<accession>L0HE99</accession>